<keyword evidence="2" id="KW-1185">Reference proteome</keyword>
<protein>
    <submittedName>
        <fullName evidence="1">Uncharacterized protein</fullName>
    </submittedName>
</protein>
<organism evidence="1 2">
    <name type="scientific">Sediminibacterium roseum</name>
    <dbReference type="NCBI Taxonomy" id="1978412"/>
    <lineage>
        <taxon>Bacteria</taxon>
        <taxon>Pseudomonadati</taxon>
        <taxon>Bacteroidota</taxon>
        <taxon>Chitinophagia</taxon>
        <taxon>Chitinophagales</taxon>
        <taxon>Chitinophagaceae</taxon>
        <taxon>Sediminibacterium</taxon>
    </lineage>
</organism>
<dbReference type="RefSeq" id="WP_161817173.1">
    <property type="nucleotide sequence ID" value="NZ_JAACJS010000002.1"/>
</dbReference>
<gene>
    <name evidence="1" type="ORF">GWC95_02955</name>
</gene>
<reference evidence="1 2" key="1">
    <citation type="submission" date="2020-01" db="EMBL/GenBank/DDBJ databases">
        <title>Genome analysis.</title>
        <authorList>
            <person name="Wu S."/>
            <person name="Wang G."/>
        </authorList>
    </citation>
    <scope>NUCLEOTIDE SEQUENCE [LARGE SCALE GENOMIC DNA]</scope>
    <source>
        <strain evidence="1 2">SYL130</strain>
    </source>
</reference>
<dbReference type="Proteomes" id="UP000753802">
    <property type="component" value="Unassembled WGS sequence"/>
</dbReference>
<accession>A0ABW9ZP43</accession>
<sequence length="231" mass="26307">MKFLFGFLLLSAGVQSQPIKSTRVLSYMAFVDSVGRSSVFDSVYIEMYQSGNKTVYGLPYHYSESVDDSVIVQEVRYHYFLHIKDSIFGYDFDEYKNINGQKDIADSILKDYKVTPVELNNLFNTADYKLFQSIINTDSGTLHEAYEFASKTDTTGAVTLFIDYVKRAPLIVNTGKLKDLESERNMTISNILLKTRLTCLPVGVDIRWAIEPLNEIKPIVSRLFEEGLVTK</sequence>
<evidence type="ECO:0000313" key="2">
    <source>
        <dbReference type="Proteomes" id="UP000753802"/>
    </source>
</evidence>
<name>A0ABW9ZP43_9BACT</name>
<comment type="caution">
    <text evidence="1">The sequence shown here is derived from an EMBL/GenBank/DDBJ whole genome shotgun (WGS) entry which is preliminary data.</text>
</comment>
<evidence type="ECO:0000313" key="1">
    <source>
        <dbReference type="EMBL" id="NCI48865.1"/>
    </source>
</evidence>
<dbReference type="EMBL" id="JAACJS010000002">
    <property type="protein sequence ID" value="NCI48865.1"/>
    <property type="molecule type" value="Genomic_DNA"/>
</dbReference>
<proteinExistence type="predicted"/>